<dbReference type="EMBL" id="MPDK01000015">
    <property type="protein sequence ID" value="PWI57280.1"/>
    <property type="molecule type" value="Genomic_DNA"/>
</dbReference>
<evidence type="ECO:0000259" key="1">
    <source>
        <dbReference type="Pfam" id="PF00535"/>
    </source>
</evidence>
<gene>
    <name evidence="2" type="ORF">BM613_09285</name>
</gene>
<dbReference type="AlphaFoldDB" id="A0A2U3D7L2"/>
<feature type="domain" description="Glycosyltransferase 2-like" evidence="1">
    <location>
        <begin position="4"/>
        <end position="109"/>
    </location>
</feature>
<dbReference type="Gene3D" id="3.90.550.10">
    <property type="entry name" value="Spore Coat Polysaccharide Biosynthesis Protein SpsA, Chain A"/>
    <property type="match status" value="1"/>
</dbReference>
<evidence type="ECO:0000313" key="2">
    <source>
        <dbReference type="EMBL" id="PWI57280.1"/>
    </source>
</evidence>
<dbReference type="InterPro" id="IPR029044">
    <property type="entry name" value="Nucleotide-diphossugar_trans"/>
</dbReference>
<dbReference type="SUPFAM" id="SSF53448">
    <property type="entry name" value="Nucleotide-diphospho-sugar transferases"/>
    <property type="match status" value="1"/>
</dbReference>
<evidence type="ECO:0000313" key="3">
    <source>
        <dbReference type="Proteomes" id="UP000245380"/>
    </source>
</evidence>
<dbReference type="Pfam" id="PF00535">
    <property type="entry name" value="Glycos_transf_2"/>
    <property type="match status" value="1"/>
</dbReference>
<organism evidence="2 3">
    <name type="scientific">Sulfoacidibacillus thermotolerans</name>
    <name type="common">Acidibacillus sulfuroxidans</name>
    <dbReference type="NCBI Taxonomy" id="1765684"/>
    <lineage>
        <taxon>Bacteria</taxon>
        <taxon>Bacillati</taxon>
        <taxon>Bacillota</taxon>
        <taxon>Bacilli</taxon>
        <taxon>Bacillales</taxon>
        <taxon>Alicyclobacillaceae</taxon>
        <taxon>Sulfoacidibacillus</taxon>
    </lineage>
</organism>
<dbReference type="PANTHER" id="PTHR43630:SF2">
    <property type="entry name" value="GLYCOSYLTRANSFERASE"/>
    <property type="match status" value="1"/>
</dbReference>
<name>A0A2U3D7L2_SULT2</name>
<dbReference type="CDD" id="cd02511">
    <property type="entry name" value="Beta4Glucosyltransferase"/>
    <property type="match status" value="1"/>
</dbReference>
<dbReference type="Proteomes" id="UP000245380">
    <property type="component" value="Unassembled WGS sequence"/>
</dbReference>
<accession>A0A2U3D7L2</accession>
<comment type="caution">
    <text evidence="2">The sequence shown here is derived from an EMBL/GenBank/DDBJ whole genome shotgun (WGS) entry which is preliminary data.</text>
</comment>
<dbReference type="SUPFAM" id="SSF48452">
    <property type="entry name" value="TPR-like"/>
    <property type="match status" value="1"/>
</dbReference>
<dbReference type="PANTHER" id="PTHR43630">
    <property type="entry name" value="POLY-BETA-1,6-N-ACETYL-D-GLUCOSAMINE SYNTHASE"/>
    <property type="match status" value="1"/>
</dbReference>
<reference evidence="2 3" key="1">
    <citation type="submission" date="2016-11" db="EMBL/GenBank/DDBJ databases">
        <title>Comparative genomics of Acidibacillus ferroxidans species.</title>
        <authorList>
            <person name="Oliveira G."/>
            <person name="Nunes G."/>
            <person name="Oliveira R."/>
            <person name="Araujo F."/>
            <person name="Salim A."/>
            <person name="Scholte L."/>
            <person name="Morais D."/>
            <person name="Nancucheo I."/>
            <person name="Johnson D.B."/>
            <person name="Grail B."/>
            <person name="Bittencourt J."/>
            <person name="Valadares R."/>
        </authorList>
    </citation>
    <scope>NUCLEOTIDE SEQUENCE [LARGE SCALE GENOMIC DNA]</scope>
    <source>
        <strain evidence="2 3">Y002</strain>
    </source>
</reference>
<dbReference type="Gene3D" id="1.25.40.10">
    <property type="entry name" value="Tetratricopeptide repeat domain"/>
    <property type="match status" value="1"/>
</dbReference>
<keyword evidence="3" id="KW-1185">Reference proteome</keyword>
<dbReference type="InterPro" id="IPR011990">
    <property type="entry name" value="TPR-like_helical_dom_sf"/>
</dbReference>
<dbReference type="InterPro" id="IPR001173">
    <property type="entry name" value="Glyco_trans_2-like"/>
</dbReference>
<protein>
    <recommendedName>
        <fullName evidence="1">Glycosyltransferase 2-like domain-containing protein</fullName>
    </recommendedName>
</protein>
<proteinExistence type="predicted"/>
<sequence>MLLSACMIVKNEELTIRRCLESLQGIADEIIVVDTGSTDKTMEIVQSFGCTIIQHEWQNDFSSARNAGITQAKGDWILVIDADEFVERLDREKFFQFLKATDAEGVFITVNSLMGPLAHPSNIFAIRVMRLFRKGHLYSGAIHEQVADSVFRTKRPIAKYDLILTHLGYTNEFVAMRAKTKRNTQLIEQMIEENPNDLFQITNLMAEYSISGQHTQCATLSEKTWNRVKKMPTSEWPNFAPRMVSILVASLWELGKREEALSYMQEGIRLFPWFTDFKKRYADMLILNSQFRAAIETLMECRKQGDTQLGLIEFLEGAGTYLAAYSLGVAWAHVGDEMNARKWFLQSFFENPAQDNTLLPIIGLLPKDPKLLREFIEPRLYDPTAFATYVEIYSGWNYEDADRLIDQLEKKYGESEASHRAHMSLLRLEGTEALHKRAQTVNYDIDWLLLGIHYLELGDKEQANYALSRAKVRGEYLLKVMTSLENSPDSTWGLHGVIRDLIAMNPTTLLQKWLPRAMDIETFWITLKCSPLKSMLETITWPGKTAHECEQNALNHFNQKNYREASKWLTRAQQFEKTVTQFLLECDLALAENDLPKARKTIFDGKKLYPDSEMLKIASDQIHPKLNPLEITQKLGSGMQ</sequence>
<dbReference type="OrthoDB" id="9815923at2"/>